<accession>A0A1H7XXH6</accession>
<evidence type="ECO:0000313" key="2">
    <source>
        <dbReference type="Proteomes" id="UP000198553"/>
    </source>
</evidence>
<dbReference type="AlphaFoldDB" id="A0A1H7XXH6"/>
<protein>
    <recommendedName>
        <fullName evidence="3">DUF2953 domain-containing protein</fullName>
    </recommendedName>
</protein>
<organism evidence="1 2">
    <name type="scientific">Mesobacillus persicus</name>
    <dbReference type="NCBI Taxonomy" id="930146"/>
    <lineage>
        <taxon>Bacteria</taxon>
        <taxon>Bacillati</taxon>
        <taxon>Bacillota</taxon>
        <taxon>Bacilli</taxon>
        <taxon>Bacillales</taxon>
        <taxon>Bacillaceae</taxon>
        <taxon>Mesobacillus</taxon>
    </lineage>
</organism>
<sequence>MKWLLLLLLVILLFIILVIFTKVKIHIDFFHGNQNDNLTVTLKAWGGIIKYKKEIPMIKIDEDSPSIVIKEKTKTGPDEKTQQQGEKQFEKEDLANTLNDTKQLIDHVVGLHTHIRKLLSKVIVRKFEWHTGVGIGDAAATGVICGGVWAAKGSLVGLISNLMKLRVKPVLTVTPFFQQFTTKIQLKCIFQIRVGHAIWTGMKLIKYWKGGMPNFKTKPLSVLSNDKSNSV</sequence>
<dbReference type="STRING" id="930146.SAMN05192533_102409"/>
<dbReference type="EMBL" id="FOBW01000002">
    <property type="protein sequence ID" value="SEM38324.1"/>
    <property type="molecule type" value="Genomic_DNA"/>
</dbReference>
<proteinExistence type="predicted"/>
<dbReference type="Proteomes" id="UP000198553">
    <property type="component" value="Unassembled WGS sequence"/>
</dbReference>
<dbReference type="OrthoDB" id="1683589at2"/>
<gene>
    <name evidence="1" type="ORF">SAMN05192533_102409</name>
</gene>
<dbReference type="Pfam" id="PF11167">
    <property type="entry name" value="DUF2953"/>
    <property type="match status" value="1"/>
</dbReference>
<evidence type="ECO:0000313" key="1">
    <source>
        <dbReference type="EMBL" id="SEM38324.1"/>
    </source>
</evidence>
<reference evidence="2" key="1">
    <citation type="submission" date="2016-10" db="EMBL/GenBank/DDBJ databases">
        <authorList>
            <person name="Varghese N."/>
            <person name="Submissions S."/>
        </authorList>
    </citation>
    <scope>NUCLEOTIDE SEQUENCE [LARGE SCALE GENOMIC DNA]</scope>
    <source>
        <strain evidence="2">B48,IBRC-M 10115,DSM 25386,CECT 8001</strain>
    </source>
</reference>
<keyword evidence="2" id="KW-1185">Reference proteome</keyword>
<name>A0A1H7XXH6_9BACI</name>
<evidence type="ECO:0008006" key="3">
    <source>
        <dbReference type="Google" id="ProtNLM"/>
    </source>
</evidence>
<dbReference type="InterPro" id="IPR021338">
    <property type="entry name" value="DUF2953"/>
</dbReference>